<evidence type="ECO:0000256" key="4">
    <source>
        <dbReference type="ARBA" id="ARBA00007008"/>
    </source>
</evidence>
<evidence type="ECO:0000256" key="9">
    <source>
        <dbReference type="ARBA" id="ARBA00022777"/>
    </source>
</evidence>
<dbReference type="InterPro" id="IPR059117">
    <property type="entry name" value="APS_kinase_dom"/>
</dbReference>
<keyword evidence="10 14" id="KW-0067">ATP-binding</keyword>
<feature type="domain" description="APS kinase" evidence="16">
    <location>
        <begin position="43"/>
        <end position="191"/>
    </location>
</feature>
<proteinExistence type="inferred from homology"/>
<dbReference type="GO" id="GO:0005524">
    <property type="term" value="F:ATP binding"/>
    <property type="evidence" value="ECO:0007669"/>
    <property type="project" value="UniProtKB-UniRule"/>
</dbReference>
<name>D3VBP6_XENNA</name>
<dbReference type="STRING" id="406817.XNC1_3854"/>
<keyword evidence="14" id="KW-0597">Phosphoprotein</keyword>
<dbReference type="Proteomes" id="UP000008075">
    <property type="component" value="Chromosome"/>
</dbReference>
<evidence type="ECO:0000256" key="8">
    <source>
        <dbReference type="ARBA" id="ARBA00022741"/>
    </source>
</evidence>
<dbReference type="InterPro" id="IPR002891">
    <property type="entry name" value="APS"/>
</dbReference>
<evidence type="ECO:0000313" key="18">
    <source>
        <dbReference type="Proteomes" id="UP000008075"/>
    </source>
</evidence>
<comment type="function">
    <text evidence="2 14 15">Catalyzes the synthesis of activated sulfate.</text>
</comment>
<evidence type="ECO:0000256" key="1">
    <source>
        <dbReference type="ARBA" id="ARBA00001823"/>
    </source>
</evidence>
<reference evidence="17 18" key="1">
    <citation type="journal article" date="2011" name="PLoS ONE">
        <title>The entomopathogenic bacterial endosymbionts xenorhabdus and photorhabdus: convergent lifestyles from divergent genomes.</title>
        <authorList>
            <person name="Chaston J.M."/>
            <person name="Suen G."/>
            <person name="Tucker S.L."/>
            <person name="Andersen A.W."/>
            <person name="Bhasin A."/>
            <person name="Bode E."/>
            <person name="Bode H.B."/>
            <person name="Brachmann A.O."/>
            <person name="Cowles C.E."/>
            <person name="Cowles K.N."/>
            <person name="Darby C."/>
            <person name="de Leon L."/>
            <person name="Drace K."/>
            <person name="Du Z."/>
            <person name="Givaudan A."/>
            <person name="Herbert Tran E.E."/>
            <person name="Jewell K.A."/>
            <person name="Knack J.J."/>
            <person name="Krasomil-Osterfeld K.C."/>
            <person name="Kukor R."/>
            <person name="Lanois A."/>
            <person name="Latreille P."/>
            <person name="Leimgruber N.K."/>
            <person name="Lipke C.M."/>
            <person name="Liu R."/>
            <person name="Lu X."/>
            <person name="Martens E.C."/>
            <person name="Marri P.R."/>
            <person name="Medigue C."/>
            <person name="Menard M.L."/>
            <person name="Miller N.M."/>
            <person name="Morales-Soto N."/>
            <person name="Norton S."/>
            <person name="Ogier J.C."/>
            <person name="Orchard S.S."/>
            <person name="Park D."/>
            <person name="Park Y."/>
            <person name="Qurollo B.A."/>
            <person name="Sugar D.R."/>
            <person name="Richards G.R."/>
            <person name="Rouy Z."/>
            <person name="Slominski B."/>
            <person name="Slominski K."/>
            <person name="Snyder H."/>
            <person name="Tjaden B.C."/>
            <person name="van der Hoeven R."/>
            <person name="Welch R.D."/>
            <person name="Wheeler C."/>
            <person name="Xiang B."/>
            <person name="Barbazuk B."/>
            <person name="Gaudriault S."/>
            <person name="Goodner B."/>
            <person name="Slater S.C."/>
            <person name="Forst S."/>
            <person name="Goldman B.S."/>
            <person name="Goodrich-Blair H."/>
        </authorList>
    </citation>
    <scope>NUCLEOTIDE SEQUENCE [LARGE SCALE GENOMIC DNA]</scope>
    <source>
        <strain evidence="18">ATCC 19061 / DSM 3370 / CCUG 14189 / LMG 1036 / NCIMB 9965 / AN6</strain>
    </source>
</reference>
<evidence type="ECO:0000256" key="13">
    <source>
        <dbReference type="ARBA" id="ARBA00031464"/>
    </source>
</evidence>
<dbReference type="UniPathway" id="UPA00140">
    <property type="reaction ID" value="UER00205"/>
</dbReference>
<keyword evidence="8 14" id="KW-0547">Nucleotide-binding</keyword>
<protein>
    <recommendedName>
        <fullName evidence="6 14">Adenylyl-sulfate kinase</fullName>
        <ecNumber evidence="5 14">2.7.1.25</ecNumber>
    </recommendedName>
    <alternativeName>
        <fullName evidence="12 14">APS kinase</fullName>
    </alternativeName>
    <alternativeName>
        <fullName evidence="13 14">ATP adenosine-5'-phosphosulfate 3'-phosphotransferase</fullName>
    </alternativeName>
    <alternativeName>
        <fullName evidence="11 14">Adenosine-5'-phosphosulfate kinase</fullName>
    </alternativeName>
</protein>
<comment type="pathway">
    <text evidence="3 14 15">Sulfur metabolism; hydrogen sulfide biosynthesis; sulfite from sulfate: step 2/3.</text>
</comment>
<evidence type="ECO:0000256" key="12">
    <source>
        <dbReference type="ARBA" id="ARBA00031393"/>
    </source>
</evidence>
<keyword evidence="9 14" id="KW-0418">Kinase</keyword>
<dbReference type="InterPro" id="IPR027417">
    <property type="entry name" value="P-loop_NTPase"/>
</dbReference>
<evidence type="ECO:0000256" key="6">
    <source>
        <dbReference type="ARBA" id="ARBA00018163"/>
    </source>
</evidence>
<dbReference type="PANTHER" id="PTHR11055:SF63">
    <property type="entry name" value="ADENYLYL-SULFATE KINASE 1, CHLOROPLASTIC"/>
    <property type="match status" value="1"/>
</dbReference>
<sequence length="215" mass="23689">MSQDKTFVASSPVSAVTVSPNIVWHSHALDYKRRETANGHPALVIWFTGLSGSGKSTLAGALEQSLFSQGVKTYLLDGDNLRHGLCRDLGFSEADRRENIRRVGEVSKLMVDAGLVVLTAFISPNREERQKVRELMQAGQFIEVYVDTPLDVCESRDPKGLYKKARAGELLNFTGIDAVYEAPEHPDIYLDGSQPVEASLETLLFVLKNEGILPV</sequence>
<feature type="active site" description="Phosphoserine intermediate" evidence="14">
    <location>
        <position position="123"/>
    </location>
</feature>
<dbReference type="EMBL" id="FN667742">
    <property type="protein sequence ID" value="CBJ91885.1"/>
    <property type="molecule type" value="Genomic_DNA"/>
</dbReference>
<dbReference type="Gene3D" id="3.40.50.300">
    <property type="entry name" value="P-loop containing nucleotide triphosphate hydrolases"/>
    <property type="match status" value="1"/>
</dbReference>
<dbReference type="GO" id="GO:0070814">
    <property type="term" value="P:hydrogen sulfide biosynthetic process"/>
    <property type="evidence" value="ECO:0007669"/>
    <property type="project" value="UniProtKB-UniRule"/>
</dbReference>
<gene>
    <name evidence="14 17" type="primary">cysC</name>
    <name evidence="17" type="ordered locus">XNC1_3854</name>
</gene>
<dbReference type="eggNOG" id="COG0529">
    <property type="taxonomic scope" value="Bacteria"/>
</dbReference>
<accession>D3VBP6</accession>
<keyword evidence="7 14" id="KW-0808">Transferase</keyword>
<feature type="binding site" evidence="14">
    <location>
        <begin position="49"/>
        <end position="56"/>
    </location>
    <ligand>
        <name>ATP</name>
        <dbReference type="ChEBI" id="CHEBI:30616"/>
    </ligand>
</feature>
<evidence type="ECO:0000256" key="11">
    <source>
        <dbReference type="ARBA" id="ARBA00029724"/>
    </source>
</evidence>
<dbReference type="HAMAP" id="MF_00065">
    <property type="entry name" value="Adenylyl_sulf_kinase"/>
    <property type="match status" value="1"/>
</dbReference>
<dbReference type="NCBIfam" id="TIGR00455">
    <property type="entry name" value="apsK"/>
    <property type="match status" value="1"/>
</dbReference>
<comment type="catalytic activity">
    <reaction evidence="1 14 15">
        <text>adenosine 5'-phosphosulfate + ATP = 3'-phosphoadenylyl sulfate + ADP + H(+)</text>
        <dbReference type="Rhea" id="RHEA:24152"/>
        <dbReference type="ChEBI" id="CHEBI:15378"/>
        <dbReference type="ChEBI" id="CHEBI:30616"/>
        <dbReference type="ChEBI" id="CHEBI:58243"/>
        <dbReference type="ChEBI" id="CHEBI:58339"/>
        <dbReference type="ChEBI" id="CHEBI:456216"/>
        <dbReference type="EC" id="2.7.1.25"/>
    </reaction>
</comment>
<evidence type="ECO:0000313" key="17">
    <source>
        <dbReference type="EMBL" id="CBJ91885.1"/>
    </source>
</evidence>
<evidence type="ECO:0000259" key="16">
    <source>
        <dbReference type="Pfam" id="PF01583"/>
    </source>
</evidence>
<dbReference type="FunFam" id="3.40.50.300:FF:000212">
    <property type="entry name" value="Adenylyl-sulfate kinase"/>
    <property type="match status" value="1"/>
</dbReference>
<evidence type="ECO:0000256" key="5">
    <source>
        <dbReference type="ARBA" id="ARBA00012121"/>
    </source>
</evidence>
<evidence type="ECO:0000256" key="14">
    <source>
        <dbReference type="HAMAP-Rule" id="MF_00065"/>
    </source>
</evidence>
<dbReference type="GeneID" id="24905345"/>
<dbReference type="CDD" id="cd02027">
    <property type="entry name" value="APSK"/>
    <property type="match status" value="1"/>
</dbReference>
<dbReference type="SUPFAM" id="SSF52540">
    <property type="entry name" value="P-loop containing nucleoside triphosphate hydrolases"/>
    <property type="match status" value="1"/>
</dbReference>
<dbReference type="GO" id="GO:0004020">
    <property type="term" value="F:adenylylsulfate kinase activity"/>
    <property type="evidence" value="ECO:0007669"/>
    <property type="project" value="UniProtKB-UniRule"/>
</dbReference>
<dbReference type="EC" id="2.7.1.25" evidence="5 14"/>
<evidence type="ECO:0000256" key="7">
    <source>
        <dbReference type="ARBA" id="ARBA00022679"/>
    </source>
</evidence>
<dbReference type="PANTHER" id="PTHR11055">
    <property type="entry name" value="BIFUNCTIONAL 3'-PHOSPHOADENOSINE 5'-PHOSPHOSULFATE SYNTHASE"/>
    <property type="match status" value="1"/>
</dbReference>
<evidence type="ECO:0000256" key="15">
    <source>
        <dbReference type="RuleBase" id="RU004347"/>
    </source>
</evidence>
<dbReference type="Pfam" id="PF01583">
    <property type="entry name" value="APS_kinase"/>
    <property type="match status" value="1"/>
</dbReference>
<evidence type="ECO:0000256" key="3">
    <source>
        <dbReference type="ARBA" id="ARBA00004806"/>
    </source>
</evidence>
<evidence type="ECO:0000256" key="2">
    <source>
        <dbReference type="ARBA" id="ARBA00002632"/>
    </source>
</evidence>
<dbReference type="KEGG" id="xne:XNC1_3854"/>
<comment type="similarity">
    <text evidence="4 14 15">Belongs to the APS kinase family.</text>
</comment>
<dbReference type="NCBIfam" id="NF003013">
    <property type="entry name" value="PRK03846.1"/>
    <property type="match status" value="1"/>
</dbReference>
<dbReference type="HOGENOM" id="CLU_046932_1_0_6"/>
<dbReference type="RefSeq" id="WP_010845613.1">
    <property type="nucleotide sequence ID" value="NC_014228.1"/>
</dbReference>
<evidence type="ECO:0000256" key="10">
    <source>
        <dbReference type="ARBA" id="ARBA00022840"/>
    </source>
</evidence>
<organism evidence="17 18">
    <name type="scientific">Xenorhabdus nematophila (strain ATCC 19061 / DSM 3370 / CCUG 14189 / LMG 1036 / NCIMB 9965 / AN6)</name>
    <dbReference type="NCBI Taxonomy" id="406817"/>
    <lineage>
        <taxon>Bacteria</taxon>
        <taxon>Pseudomonadati</taxon>
        <taxon>Pseudomonadota</taxon>
        <taxon>Gammaproteobacteria</taxon>
        <taxon>Enterobacterales</taxon>
        <taxon>Morganellaceae</taxon>
        <taxon>Xenorhabdus</taxon>
    </lineage>
</organism>
<dbReference type="AlphaFoldDB" id="D3VBP6"/>
<keyword evidence="18" id="KW-1185">Reference proteome</keyword>
<dbReference type="GO" id="GO:0000103">
    <property type="term" value="P:sulfate assimilation"/>
    <property type="evidence" value="ECO:0007669"/>
    <property type="project" value="UniProtKB-UniRule"/>
</dbReference>